<dbReference type="EMBL" id="FMUN01000003">
    <property type="protein sequence ID" value="SCY13552.1"/>
    <property type="molecule type" value="Genomic_DNA"/>
</dbReference>
<evidence type="ECO:0000313" key="8">
    <source>
        <dbReference type="Proteomes" id="UP000183104"/>
    </source>
</evidence>
<dbReference type="GO" id="GO:0051539">
    <property type="term" value="F:4 iron, 4 sulfur cluster binding"/>
    <property type="evidence" value="ECO:0007669"/>
    <property type="project" value="UniProtKB-KW"/>
</dbReference>
<keyword evidence="2" id="KW-0004">4Fe-4S</keyword>
<comment type="cofactor">
    <cofactor evidence="1">
        <name>[4Fe-4S] cluster</name>
        <dbReference type="ChEBI" id="CHEBI:49883"/>
    </cofactor>
</comment>
<evidence type="ECO:0000256" key="4">
    <source>
        <dbReference type="ARBA" id="ARBA00023004"/>
    </source>
</evidence>
<keyword evidence="4" id="KW-0408">Iron</keyword>
<evidence type="ECO:0000259" key="6">
    <source>
        <dbReference type="SMART" id="SM00478"/>
    </source>
</evidence>
<dbReference type="PATRIC" id="fig|381306.5.peg.184"/>
<feature type="domain" description="HhH-GPD" evidence="6">
    <location>
        <begin position="47"/>
        <end position="207"/>
    </location>
</feature>
<dbReference type="GO" id="GO:0016787">
    <property type="term" value="F:hydrolase activity"/>
    <property type="evidence" value="ECO:0007669"/>
    <property type="project" value="UniProtKB-ARBA"/>
</dbReference>
<dbReference type="InterPro" id="IPR023170">
    <property type="entry name" value="HhH_base_excis_C"/>
</dbReference>
<dbReference type="InterPro" id="IPR003265">
    <property type="entry name" value="HhH-GPD_domain"/>
</dbReference>
<dbReference type="STRING" id="381306.AN478_07720"/>
<dbReference type="PANTHER" id="PTHR10359:SF19">
    <property type="entry name" value="DNA REPAIR GLYCOSYLASE MJ1434-RELATED"/>
    <property type="match status" value="1"/>
</dbReference>
<organism evidence="7 8">
    <name type="scientific">Thiohalorhabdus denitrificans</name>
    <dbReference type="NCBI Taxonomy" id="381306"/>
    <lineage>
        <taxon>Bacteria</taxon>
        <taxon>Pseudomonadati</taxon>
        <taxon>Pseudomonadota</taxon>
        <taxon>Gammaproteobacteria</taxon>
        <taxon>Thiohalorhabdales</taxon>
        <taxon>Thiohalorhabdaceae</taxon>
        <taxon>Thiohalorhabdus</taxon>
    </lineage>
</organism>
<dbReference type="InterPro" id="IPR003651">
    <property type="entry name" value="Endonuclease3_FeS-loop_motif"/>
</dbReference>
<dbReference type="Gene3D" id="1.10.1670.10">
    <property type="entry name" value="Helix-hairpin-Helix base-excision DNA repair enzymes (C-terminal)"/>
    <property type="match status" value="1"/>
</dbReference>
<evidence type="ECO:0000256" key="3">
    <source>
        <dbReference type="ARBA" id="ARBA00022723"/>
    </source>
</evidence>
<dbReference type="InterPro" id="IPR011257">
    <property type="entry name" value="DNA_glycosylase"/>
</dbReference>
<dbReference type="Proteomes" id="UP000183104">
    <property type="component" value="Unassembled WGS sequence"/>
</dbReference>
<dbReference type="PIRSF" id="PIRSF001435">
    <property type="entry name" value="Nth"/>
    <property type="match status" value="1"/>
</dbReference>
<dbReference type="SUPFAM" id="SSF48150">
    <property type="entry name" value="DNA-glycosylase"/>
    <property type="match status" value="1"/>
</dbReference>
<accession>A0A0P9CAM7</accession>
<proteinExistence type="predicted"/>
<dbReference type="GO" id="GO:0140097">
    <property type="term" value="F:catalytic activity, acting on DNA"/>
    <property type="evidence" value="ECO:0007669"/>
    <property type="project" value="UniProtKB-ARBA"/>
</dbReference>
<dbReference type="GO" id="GO:0046872">
    <property type="term" value="F:metal ion binding"/>
    <property type="evidence" value="ECO:0007669"/>
    <property type="project" value="UniProtKB-KW"/>
</dbReference>
<reference evidence="8" key="1">
    <citation type="submission" date="2016-10" db="EMBL/GenBank/DDBJ databases">
        <authorList>
            <person name="Varghese N."/>
        </authorList>
    </citation>
    <scope>NUCLEOTIDE SEQUENCE [LARGE SCALE GENOMIC DNA]</scope>
    <source>
        <strain evidence="8">HL 19</strain>
    </source>
</reference>
<protein>
    <submittedName>
        <fullName evidence="7">DNA-3-methyladenine glycosylase III</fullName>
    </submittedName>
</protein>
<gene>
    <name evidence="7" type="ORF">SAMN05661077_1310</name>
</gene>
<evidence type="ECO:0000313" key="7">
    <source>
        <dbReference type="EMBL" id="SCY13552.1"/>
    </source>
</evidence>
<keyword evidence="8" id="KW-1185">Reference proteome</keyword>
<dbReference type="Pfam" id="PF00730">
    <property type="entry name" value="HhH-GPD"/>
    <property type="match status" value="1"/>
</dbReference>
<evidence type="ECO:0000256" key="5">
    <source>
        <dbReference type="ARBA" id="ARBA00023014"/>
    </source>
</evidence>
<dbReference type="SMART" id="SM00525">
    <property type="entry name" value="FES"/>
    <property type="match status" value="1"/>
</dbReference>
<dbReference type="GO" id="GO:0006284">
    <property type="term" value="P:base-excision repair"/>
    <property type="evidence" value="ECO:0007669"/>
    <property type="project" value="InterPro"/>
</dbReference>
<keyword evidence="5" id="KW-0411">Iron-sulfur</keyword>
<dbReference type="PANTHER" id="PTHR10359">
    <property type="entry name" value="A/G-SPECIFIC ADENINE GLYCOSYLASE/ENDONUCLEASE III"/>
    <property type="match status" value="1"/>
</dbReference>
<dbReference type="SMART" id="SM00478">
    <property type="entry name" value="ENDO3c"/>
    <property type="match status" value="1"/>
</dbReference>
<name>A0A0P9CAM7_9GAMM</name>
<dbReference type="AlphaFoldDB" id="A0A0P9CAM7"/>
<evidence type="ECO:0000256" key="1">
    <source>
        <dbReference type="ARBA" id="ARBA00001966"/>
    </source>
</evidence>
<dbReference type="CDD" id="cd00056">
    <property type="entry name" value="ENDO3c"/>
    <property type="match status" value="1"/>
</dbReference>
<dbReference type="Gene3D" id="1.10.340.30">
    <property type="entry name" value="Hypothetical protein, domain 2"/>
    <property type="match status" value="1"/>
</dbReference>
<keyword evidence="3" id="KW-0479">Metal-binding</keyword>
<dbReference type="RefSeq" id="WP_054966035.1">
    <property type="nucleotide sequence ID" value="NZ_FMUN01000003.1"/>
</dbReference>
<dbReference type="OrthoDB" id="9802365at2"/>
<evidence type="ECO:0000256" key="2">
    <source>
        <dbReference type="ARBA" id="ARBA00022485"/>
    </source>
</evidence>
<sequence length="231" mass="25359">MTEPDSEVRPGLRLSFAGVYEALLEAFGPQHWWPADTPFEVAVGAVLTQNTAWTNVERAIANLKDADCLTPGALLEVPHERLAGLIRPAGYFNVKAGRLRALCEFLVRECPDGDIRHLAPRPTPAVRSDLLRVKGVGEETADSILLYALDHPVFVVDAYTVRIFERLGLLEPGLSYGDVQERFHAALPSERALFNEYHALVVALGKDYCKPRPRCGTCPLRGDCPASGTPD</sequence>